<proteinExistence type="predicted"/>
<reference evidence="1 2" key="1">
    <citation type="submission" date="2017-12" db="EMBL/GenBank/DDBJ databases">
        <title>Comparative genomics of Botrytis spp.</title>
        <authorList>
            <person name="Valero-Jimenez C.A."/>
            <person name="Tapia P."/>
            <person name="Veloso J."/>
            <person name="Silva-Moreno E."/>
            <person name="Staats M."/>
            <person name="Valdes J.H."/>
            <person name="Van Kan J.A.L."/>
        </authorList>
    </citation>
    <scope>NUCLEOTIDE SEQUENCE [LARGE SCALE GENOMIC DNA]</scope>
    <source>
        <strain evidence="1 2">Bh0001</strain>
    </source>
</reference>
<comment type="caution">
    <text evidence="1">The sequence shown here is derived from an EMBL/GenBank/DDBJ whole genome shotgun (WGS) entry which is preliminary data.</text>
</comment>
<evidence type="ECO:0000313" key="1">
    <source>
        <dbReference type="EMBL" id="TGO32786.1"/>
    </source>
</evidence>
<evidence type="ECO:0000313" key="2">
    <source>
        <dbReference type="Proteomes" id="UP000297814"/>
    </source>
</evidence>
<protein>
    <submittedName>
        <fullName evidence="1">Uncharacterized protein</fullName>
    </submittedName>
</protein>
<dbReference type="EMBL" id="PQXK01000289">
    <property type="protein sequence ID" value="TGO32786.1"/>
    <property type="molecule type" value="Genomic_DNA"/>
</dbReference>
<gene>
    <name evidence="1" type="ORF">BHYA_0289g00120</name>
</gene>
<dbReference type="Proteomes" id="UP000297814">
    <property type="component" value="Unassembled WGS sequence"/>
</dbReference>
<dbReference type="AlphaFoldDB" id="A0A4Z1G787"/>
<sequence>MFLFPQLIDGLSRFGIFLLVVLNILDYHIDDEGNWERLYELWDPEEVIVSLCFPARGRIYSAALTYSTLPGDEKLSSRAVKNSLIKIFEAKSSSRLNAEDSRNIAASRRR</sequence>
<keyword evidence="2" id="KW-1185">Reference proteome</keyword>
<organism evidence="1 2">
    <name type="scientific">Botrytis hyacinthi</name>
    <dbReference type="NCBI Taxonomy" id="278943"/>
    <lineage>
        <taxon>Eukaryota</taxon>
        <taxon>Fungi</taxon>
        <taxon>Dikarya</taxon>
        <taxon>Ascomycota</taxon>
        <taxon>Pezizomycotina</taxon>
        <taxon>Leotiomycetes</taxon>
        <taxon>Helotiales</taxon>
        <taxon>Sclerotiniaceae</taxon>
        <taxon>Botrytis</taxon>
    </lineage>
</organism>
<accession>A0A4Z1G787</accession>
<name>A0A4Z1G787_9HELO</name>